<protein>
    <submittedName>
        <fullName evidence="2">Uncharacterized protein</fullName>
    </submittedName>
</protein>
<feature type="compositionally biased region" description="Pro residues" evidence="1">
    <location>
        <begin position="39"/>
        <end position="54"/>
    </location>
</feature>
<dbReference type="EMBL" id="CADEAL010003956">
    <property type="protein sequence ID" value="CAB1447697.1"/>
    <property type="molecule type" value="Genomic_DNA"/>
</dbReference>
<dbReference type="Proteomes" id="UP001153269">
    <property type="component" value="Unassembled WGS sequence"/>
</dbReference>
<dbReference type="AlphaFoldDB" id="A0A9N7VE22"/>
<reference evidence="2" key="1">
    <citation type="submission" date="2020-03" db="EMBL/GenBank/DDBJ databases">
        <authorList>
            <person name="Weist P."/>
        </authorList>
    </citation>
    <scope>NUCLEOTIDE SEQUENCE</scope>
</reference>
<evidence type="ECO:0000313" key="3">
    <source>
        <dbReference type="Proteomes" id="UP001153269"/>
    </source>
</evidence>
<keyword evidence="3" id="KW-1185">Reference proteome</keyword>
<sequence length="216" mass="23779">MRAAWTQPRLVSAASLVLTTSHRETRVFAFICSCNPPRPPPITPPPPPPLPPSSTGPVAVTTAELHPGQRRRKRIIGDDTKTTERISMKQRKDGTRDKGRVEGRRLKLIGSVEHEAAGDWLQSELLPSASTAAAWNTSLHIVTGTQSSCLNPGICVWKGFLSTLRENHPSHWETNGFLQEGENLVDSEVEEEGGVWGLKTKESVHLHFGMRTRGRG</sequence>
<proteinExistence type="predicted"/>
<evidence type="ECO:0000313" key="2">
    <source>
        <dbReference type="EMBL" id="CAB1447697.1"/>
    </source>
</evidence>
<name>A0A9N7VE22_PLEPL</name>
<accession>A0A9N7VE22</accession>
<evidence type="ECO:0000256" key="1">
    <source>
        <dbReference type="SAM" id="MobiDB-lite"/>
    </source>
</evidence>
<feature type="region of interest" description="Disordered" evidence="1">
    <location>
        <begin position="39"/>
        <end position="59"/>
    </location>
</feature>
<organism evidence="2 3">
    <name type="scientific">Pleuronectes platessa</name>
    <name type="common">European plaice</name>
    <dbReference type="NCBI Taxonomy" id="8262"/>
    <lineage>
        <taxon>Eukaryota</taxon>
        <taxon>Metazoa</taxon>
        <taxon>Chordata</taxon>
        <taxon>Craniata</taxon>
        <taxon>Vertebrata</taxon>
        <taxon>Euteleostomi</taxon>
        <taxon>Actinopterygii</taxon>
        <taxon>Neopterygii</taxon>
        <taxon>Teleostei</taxon>
        <taxon>Neoteleostei</taxon>
        <taxon>Acanthomorphata</taxon>
        <taxon>Carangaria</taxon>
        <taxon>Pleuronectiformes</taxon>
        <taxon>Pleuronectoidei</taxon>
        <taxon>Pleuronectidae</taxon>
        <taxon>Pleuronectes</taxon>
    </lineage>
</organism>
<comment type="caution">
    <text evidence="2">The sequence shown here is derived from an EMBL/GenBank/DDBJ whole genome shotgun (WGS) entry which is preliminary data.</text>
</comment>
<gene>
    <name evidence="2" type="ORF">PLEPLA_LOCUS35374</name>
</gene>